<dbReference type="EMBL" id="JTDE01000455">
    <property type="protein sequence ID" value="KAF7261196.1"/>
    <property type="molecule type" value="Genomic_DNA"/>
</dbReference>
<dbReference type="Proteomes" id="UP000822476">
    <property type="component" value="Unassembled WGS sequence"/>
</dbReference>
<feature type="compositionally biased region" description="Basic residues" evidence="1">
    <location>
        <begin position="1"/>
        <end position="12"/>
    </location>
</feature>
<evidence type="ECO:0000256" key="1">
    <source>
        <dbReference type="SAM" id="MobiDB-lite"/>
    </source>
</evidence>
<evidence type="ECO:0000313" key="2">
    <source>
        <dbReference type="EMBL" id="KAF7261196.1"/>
    </source>
</evidence>
<organism evidence="2 3">
    <name type="scientific">Paragonimus skrjabini miyazakii</name>
    <dbReference type="NCBI Taxonomy" id="59628"/>
    <lineage>
        <taxon>Eukaryota</taxon>
        <taxon>Metazoa</taxon>
        <taxon>Spiralia</taxon>
        <taxon>Lophotrochozoa</taxon>
        <taxon>Platyhelminthes</taxon>
        <taxon>Trematoda</taxon>
        <taxon>Digenea</taxon>
        <taxon>Plagiorchiida</taxon>
        <taxon>Troglotremata</taxon>
        <taxon>Troglotrematidae</taxon>
        <taxon>Paragonimus</taxon>
    </lineage>
</organism>
<feature type="compositionally biased region" description="Basic and acidic residues" evidence="1">
    <location>
        <begin position="51"/>
        <end position="76"/>
    </location>
</feature>
<dbReference type="AlphaFoldDB" id="A0A8S9Z6N5"/>
<evidence type="ECO:0000313" key="3">
    <source>
        <dbReference type="Proteomes" id="UP000822476"/>
    </source>
</evidence>
<reference evidence="2" key="1">
    <citation type="submission" date="2019-07" db="EMBL/GenBank/DDBJ databases">
        <title>Annotation for the trematode Paragonimus miyazaki's.</title>
        <authorList>
            <person name="Choi Y.-J."/>
        </authorList>
    </citation>
    <scope>NUCLEOTIDE SEQUENCE</scope>
    <source>
        <strain evidence="2">Japan</strain>
    </source>
</reference>
<protein>
    <submittedName>
        <fullName evidence="2">Uncharacterized protein</fullName>
    </submittedName>
</protein>
<gene>
    <name evidence="2" type="ORF">EG68_01686</name>
</gene>
<sequence>MFCFKRKKTHKRTERDEELIRPSYVTRTRTPPPPVVAHYPVTEPEPASKSCRTDIKGDTKQIRSTAEESKPLTEGKRVLTRSELRKLRHQSNLQLYKYSLPLLRDR</sequence>
<comment type="caution">
    <text evidence="2">The sequence shown here is derived from an EMBL/GenBank/DDBJ whole genome shotgun (WGS) entry which is preliminary data.</text>
</comment>
<feature type="region of interest" description="Disordered" evidence="1">
    <location>
        <begin position="1"/>
        <end position="76"/>
    </location>
</feature>
<accession>A0A8S9Z6N5</accession>
<name>A0A8S9Z6N5_9TREM</name>
<dbReference type="OrthoDB" id="6251026at2759"/>
<proteinExistence type="predicted"/>
<keyword evidence="3" id="KW-1185">Reference proteome</keyword>